<dbReference type="SUPFAM" id="SSF52374">
    <property type="entry name" value="Nucleotidylyl transferase"/>
    <property type="match status" value="1"/>
</dbReference>
<evidence type="ECO:0000313" key="4">
    <source>
        <dbReference type="EMBL" id="OGH74120.1"/>
    </source>
</evidence>
<evidence type="ECO:0000259" key="3">
    <source>
        <dbReference type="Pfam" id="PF01467"/>
    </source>
</evidence>
<dbReference type="AlphaFoldDB" id="A0A1F6MRH2"/>
<reference evidence="4 5" key="1">
    <citation type="journal article" date="2016" name="Nat. Commun.">
        <title>Thousands of microbial genomes shed light on interconnected biogeochemical processes in an aquifer system.</title>
        <authorList>
            <person name="Anantharaman K."/>
            <person name="Brown C.T."/>
            <person name="Hug L.A."/>
            <person name="Sharon I."/>
            <person name="Castelle C.J."/>
            <person name="Probst A.J."/>
            <person name="Thomas B.C."/>
            <person name="Singh A."/>
            <person name="Wilkins M.J."/>
            <person name="Karaoz U."/>
            <person name="Brodie E.L."/>
            <person name="Williams K.H."/>
            <person name="Hubbard S.S."/>
            <person name="Banfield J.F."/>
        </authorList>
    </citation>
    <scope>NUCLEOTIDE SEQUENCE [LARGE SCALE GENOMIC DNA]</scope>
</reference>
<dbReference type="InterPro" id="IPR014729">
    <property type="entry name" value="Rossmann-like_a/b/a_fold"/>
</dbReference>
<feature type="domain" description="Cytidyltransferase-like" evidence="3">
    <location>
        <begin position="7"/>
        <end position="134"/>
    </location>
</feature>
<dbReference type="GO" id="GO:0016779">
    <property type="term" value="F:nucleotidyltransferase activity"/>
    <property type="evidence" value="ECO:0007669"/>
    <property type="project" value="UniProtKB-KW"/>
</dbReference>
<protein>
    <recommendedName>
        <fullName evidence="3">Cytidyltransferase-like domain-containing protein</fullName>
    </recommendedName>
</protein>
<accession>A0A1F6MRH2</accession>
<evidence type="ECO:0000256" key="1">
    <source>
        <dbReference type="ARBA" id="ARBA00022679"/>
    </source>
</evidence>
<comment type="caution">
    <text evidence="4">The sequence shown here is derived from an EMBL/GenBank/DDBJ whole genome shotgun (WGS) entry which is preliminary data.</text>
</comment>
<dbReference type="InterPro" id="IPR050385">
    <property type="entry name" value="Archaeal_FAD_synthase"/>
</dbReference>
<dbReference type="InterPro" id="IPR004821">
    <property type="entry name" value="Cyt_trans-like"/>
</dbReference>
<gene>
    <name evidence="4" type="ORF">A3G00_05110</name>
</gene>
<dbReference type="Pfam" id="PF01467">
    <property type="entry name" value="CTP_transf_like"/>
    <property type="match status" value="1"/>
</dbReference>
<sequence>MKSTVMVFGTFDILHLGHIHMFEEARQYGDKLVAVVARDINVERVKGIGPFHNEQERLKFVKHINLIDEAVLGDKTDVYKVIRKIKPDVVALGYDQRMYVDKLGRALVQLGLNKTKIVRLSECQPKRMKTTKIKKYIERMI</sequence>
<dbReference type="PANTHER" id="PTHR43793">
    <property type="entry name" value="FAD SYNTHASE"/>
    <property type="match status" value="1"/>
</dbReference>
<keyword evidence="2" id="KW-0548">Nucleotidyltransferase</keyword>
<evidence type="ECO:0000313" key="5">
    <source>
        <dbReference type="Proteomes" id="UP000178347"/>
    </source>
</evidence>
<dbReference type="PANTHER" id="PTHR43793:SF1">
    <property type="entry name" value="FAD SYNTHASE"/>
    <property type="match status" value="1"/>
</dbReference>
<dbReference type="Gene3D" id="3.40.50.620">
    <property type="entry name" value="HUPs"/>
    <property type="match status" value="1"/>
</dbReference>
<dbReference type="Proteomes" id="UP000178347">
    <property type="component" value="Unassembled WGS sequence"/>
</dbReference>
<organism evidence="4 5">
    <name type="scientific">Candidatus Magasanikbacteria bacterium RIFCSPLOWO2_12_FULL_43_12</name>
    <dbReference type="NCBI Taxonomy" id="1798692"/>
    <lineage>
        <taxon>Bacteria</taxon>
        <taxon>Candidatus Magasanikiibacteriota</taxon>
    </lineage>
</organism>
<evidence type="ECO:0000256" key="2">
    <source>
        <dbReference type="ARBA" id="ARBA00022695"/>
    </source>
</evidence>
<proteinExistence type="predicted"/>
<name>A0A1F6MRH2_9BACT</name>
<keyword evidence="1" id="KW-0808">Transferase</keyword>
<dbReference type="STRING" id="1798692.A3G00_05110"/>
<dbReference type="NCBIfam" id="TIGR00125">
    <property type="entry name" value="cyt_tran_rel"/>
    <property type="match status" value="1"/>
</dbReference>
<dbReference type="EMBL" id="MFQN01000028">
    <property type="protein sequence ID" value="OGH74120.1"/>
    <property type="molecule type" value="Genomic_DNA"/>
</dbReference>